<gene>
    <name evidence="3" type="ORF">G3T37_06280</name>
</gene>
<proteinExistence type="predicted"/>
<name>A0A7C9TQT1_9MICO</name>
<dbReference type="Proteomes" id="UP000479756">
    <property type="component" value="Unassembled WGS sequence"/>
</dbReference>
<dbReference type="PANTHER" id="PTHR43794:SF11">
    <property type="entry name" value="AMIDOHYDROLASE-RELATED DOMAIN-CONTAINING PROTEIN"/>
    <property type="match status" value="1"/>
</dbReference>
<protein>
    <submittedName>
        <fullName evidence="3">Formimidoylglutamate deiminase</fullName>
        <ecNumber evidence="3">3.5.3.13</ecNumber>
    </submittedName>
</protein>
<dbReference type="EC" id="3.5.3.13" evidence="3"/>
<evidence type="ECO:0000313" key="3">
    <source>
        <dbReference type="EMBL" id="NEM90960.1"/>
    </source>
</evidence>
<evidence type="ECO:0000259" key="2">
    <source>
        <dbReference type="Pfam" id="PF01979"/>
    </source>
</evidence>
<dbReference type="Gene3D" id="2.30.40.10">
    <property type="entry name" value="Urease, subunit C, domain 1"/>
    <property type="match status" value="1"/>
</dbReference>
<reference evidence="3 4" key="1">
    <citation type="journal article" date="2014" name="Int. J. Syst. Evol. Microbiol.">
        <title>Description of Galbitalea soli gen. nov., sp. nov., and Frondihabitans sucicola sp. nov.</title>
        <authorList>
            <person name="Kim S.J."/>
            <person name="Lim J.M."/>
            <person name="Ahn J.H."/>
            <person name="Weon H.Y."/>
            <person name="Hamada M."/>
            <person name="Suzuki K."/>
            <person name="Ahn T.Y."/>
            <person name="Kwon S.W."/>
        </authorList>
    </citation>
    <scope>NUCLEOTIDE SEQUENCE [LARGE SCALE GENOMIC DNA]</scope>
    <source>
        <strain evidence="3 4">NBRC 108727</strain>
    </source>
</reference>
<sequence length="434" mass="45405">MADDPGGPDRAGGGARLARGVRLDVDAAGIIRSVSENTLPASGDTLLGHVVPGFANGHSHLFHRALRGRTHDAGGDFWSWRDRMYGVAAALDPERYHALAVAVFAEMLAAGYTAVGEFHYLHHRPDGSAYPHEMELAVDAAAREVGIRLTLLDTAYLAGGIGLPLAPAQRRFGDGGAKAYLERWYALREFLPRLGAAVHSVRAVPPEALGMIAAGLPPEVPLHVHLSEQPRENDDTRRAYGVSPTRLLHERGLLTPRLSVVHATHLDDDDLALLGDAGVTVVMCPTTEADLGDGIGPARALADAGCPLAIGSDQNATVDPLLELRALELQERLRALARGRFTPAELLTAGTSAGYRALGIPGGTIAVGSPCDLVELDAASVRTVGADPAQLVLAATSADVRRVIVGGRVVAGAGILADGRDPARLLATALEDLG</sequence>
<dbReference type="SUPFAM" id="SSF51556">
    <property type="entry name" value="Metallo-dependent hydrolases"/>
    <property type="match status" value="1"/>
</dbReference>
<dbReference type="EMBL" id="JAAGWZ010000002">
    <property type="protein sequence ID" value="NEM90960.1"/>
    <property type="molecule type" value="Genomic_DNA"/>
</dbReference>
<keyword evidence="4" id="KW-1185">Reference proteome</keyword>
<keyword evidence="1 3" id="KW-0378">Hydrolase</keyword>
<organism evidence="3 4">
    <name type="scientific">Galbitalea soli</name>
    <dbReference type="NCBI Taxonomy" id="1268042"/>
    <lineage>
        <taxon>Bacteria</taxon>
        <taxon>Bacillati</taxon>
        <taxon>Actinomycetota</taxon>
        <taxon>Actinomycetes</taxon>
        <taxon>Micrococcales</taxon>
        <taxon>Microbacteriaceae</taxon>
        <taxon>Galbitalea</taxon>
    </lineage>
</organism>
<dbReference type="InterPro" id="IPR050287">
    <property type="entry name" value="MTA/SAH_deaminase"/>
</dbReference>
<dbReference type="AlphaFoldDB" id="A0A7C9TQT1"/>
<dbReference type="Pfam" id="PF01979">
    <property type="entry name" value="Amidohydro_1"/>
    <property type="match status" value="1"/>
</dbReference>
<dbReference type="SUPFAM" id="SSF51338">
    <property type="entry name" value="Composite domain of metallo-dependent hydrolases"/>
    <property type="match status" value="1"/>
</dbReference>
<dbReference type="NCBIfam" id="NF006681">
    <property type="entry name" value="PRK09229.1-2"/>
    <property type="match status" value="1"/>
</dbReference>
<dbReference type="Gene3D" id="3.20.20.140">
    <property type="entry name" value="Metal-dependent hydrolases"/>
    <property type="match status" value="1"/>
</dbReference>
<dbReference type="PANTHER" id="PTHR43794">
    <property type="entry name" value="AMINOHYDROLASE SSNA-RELATED"/>
    <property type="match status" value="1"/>
</dbReference>
<comment type="caution">
    <text evidence="3">The sequence shown here is derived from an EMBL/GenBank/DDBJ whole genome shotgun (WGS) entry which is preliminary data.</text>
</comment>
<dbReference type="GO" id="GO:0050416">
    <property type="term" value="F:formimidoylglutamate deiminase activity"/>
    <property type="evidence" value="ECO:0007669"/>
    <property type="project" value="UniProtKB-EC"/>
</dbReference>
<evidence type="ECO:0000313" key="4">
    <source>
        <dbReference type="Proteomes" id="UP000479756"/>
    </source>
</evidence>
<dbReference type="InterPro" id="IPR006680">
    <property type="entry name" value="Amidohydro-rel"/>
</dbReference>
<dbReference type="InterPro" id="IPR032466">
    <property type="entry name" value="Metal_Hydrolase"/>
</dbReference>
<dbReference type="InterPro" id="IPR011059">
    <property type="entry name" value="Metal-dep_hydrolase_composite"/>
</dbReference>
<evidence type="ECO:0000256" key="1">
    <source>
        <dbReference type="ARBA" id="ARBA00022801"/>
    </source>
</evidence>
<feature type="domain" description="Amidohydrolase-related" evidence="2">
    <location>
        <begin position="50"/>
        <end position="410"/>
    </location>
</feature>
<accession>A0A7C9TQT1</accession>